<dbReference type="GO" id="GO:0005886">
    <property type="term" value="C:plasma membrane"/>
    <property type="evidence" value="ECO:0007669"/>
    <property type="project" value="TreeGrafter"/>
</dbReference>
<dbReference type="PIRSF" id="PIRSF019466">
    <property type="entry name" value="EutH"/>
    <property type="match status" value="1"/>
</dbReference>
<feature type="transmembrane region" description="Helical" evidence="1">
    <location>
        <begin position="137"/>
        <end position="160"/>
    </location>
</feature>
<reference evidence="2 3" key="1">
    <citation type="submission" date="2016-11" db="EMBL/GenBank/DDBJ databases">
        <authorList>
            <person name="Jaros S."/>
            <person name="Januszkiewicz K."/>
            <person name="Wedrychowicz H."/>
        </authorList>
    </citation>
    <scope>NUCLEOTIDE SEQUENCE [LARGE SCALE GENOMIC DNA]</scope>
    <source>
        <strain evidence="2 3">IBRC-M 10683</strain>
    </source>
</reference>
<protein>
    <submittedName>
        <fullName evidence="2">Ethanolamine transporter</fullName>
    </submittedName>
</protein>
<evidence type="ECO:0000256" key="1">
    <source>
        <dbReference type="SAM" id="Phobius"/>
    </source>
</evidence>
<dbReference type="Proteomes" id="UP000183988">
    <property type="component" value="Unassembled WGS sequence"/>
</dbReference>
<dbReference type="EMBL" id="FQVW01000012">
    <property type="protein sequence ID" value="SHG00205.1"/>
    <property type="molecule type" value="Genomic_DNA"/>
</dbReference>
<feature type="transmembrane region" description="Helical" evidence="1">
    <location>
        <begin position="331"/>
        <end position="352"/>
    </location>
</feature>
<dbReference type="NCBIfam" id="NF011666">
    <property type="entry name" value="PRK15086.1-2"/>
    <property type="match status" value="1"/>
</dbReference>
<accession>A0A1M5G8Y3</accession>
<organism evidence="2 3">
    <name type="scientific">Ornithinibacillus halophilus</name>
    <dbReference type="NCBI Taxonomy" id="930117"/>
    <lineage>
        <taxon>Bacteria</taxon>
        <taxon>Bacillati</taxon>
        <taxon>Bacillota</taxon>
        <taxon>Bacilli</taxon>
        <taxon>Bacillales</taxon>
        <taxon>Bacillaceae</taxon>
        <taxon>Ornithinibacillus</taxon>
    </lineage>
</organism>
<feature type="transmembrane region" description="Helical" evidence="1">
    <location>
        <begin position="107"/>
        <end position="131"/>
    </location>
</feature>
<keyword evidence="1" id="KW-0812">Transmembrane</keyword>
<dbReference type="NCBIfam" id="NF011667">
    <property type="entry name" value="PRK15086.1-3"/>
    <property type="match status" value="1"/>
</dbReference>
<sequence length="361" mass="37994">MGINDIIIIIIVVFLCVGGIDYLIGNKFGLGEQFADGFNAMGPLTLAMVGIISIAPVLATFITPIVVPVYAWFGADPAAFANTILAIDMGGYALATEMSLSEEAELFSWIFLGTMMGPTIVFTIPVALGIIKKEDHAFFAKGILIGLITVPIGCFLGGLVAQFDTVMMIRNLLPTILFSVGIAIGLWLIPDSMIKGFKVFAKAIQIIAIVGLIAIIIETLTGFVVIANMTPLDEGIVIVGRIVLFLAGAFPLVTFIRKAFKSPLERVGSVMGMDKNAVAGIAASLAHVIPMFVLFKDMGNRGKVICVAFAVSGGFVLGSHLGFVAGIEKDMIFALIIGKLAGGISAVFLALITTSKTETNG</sequence>
<evidence type="ECO:0000313" key="2">
    <source>
        <dbReference type="EMBL" id="SHG00205.1"/>
    </source>
</evidence>
<dbReference type="RefSeq" id="WP_072889453.1">
    <property type="nucleotide sequence ID" value="NZ_FQVW01000012.1"/>
</dbReference>
<dbReference type="STRING" id="930117.SAMN05216225_10128"/>
<feature type="transmembrane region" description="Helical" evidence="1">
    <location>
        <begin position="202"/>
        <end position="226"/>
    </location>
</feature>
<dbReference type="GO" id="GO:0034228">
    <property type="term" value="F:ethanolamine transmembrane transporter activity"/>
    <property type="evidence" value="ECO:0007669"/>
    <property type="project" value="InterPro"/>
</dbReference>
<dbReference type="InterPro" id="IPR007441">
    <property type="entry name" value="EutH"/>
</dbReference>
<feature type="transmembrane region" description="Helical" evidence="1">
    <location>
        <begin position="44"/>
        <end position="73"/>
    </location>
</feature>
<keyword evidence="1" id="KW-0472">Membrane</keyword>
<evidence type="ECO:0000313" key="3">
    <source>
        <dbReference type="Proteomes" id="UP000183988"/>
    </source>
</evidence>
<gene>
    <name evidence="2" type="ORF">SAMN05216225_10128</name>
</gene>
<feature type="transmembrane region" description="Helical" evidence="1">
    <location>
        <begin position="277"/>
        <end position="295"/>
    </location>
</feature>
<dbReference type="OrthoDB" id="9778282at2"/>
<name>A0A1M5G8Y3_9BACI</name>
<feature type="transmembrane region" description="Helical" evidence="1">
    <location>
        <begin position="6"/>
        <end position="24"/>
    </location>
</feature>
<feature type="transmembrane region" description="Helical" evidence="1">
    <location>
        <begin position="238"/>
        <end position="257"/>
    </location>
</feature>
<dbReference type="AlphaFoldDB" id="A0A1M5G8Y3"/>
<keyword evidence="3" id="KW-1185">Reference proteome</keyword>
<dbReference type="PANTHER" id="PTHR40089">
    <property type="entry name" value="ETHANOLAMINE UTILIZATION PROTEIN EUTH"/>
    <property type="match status" value="1"/>
</dbReference>
<proteinExistence type="predicted"/>
<feature type="transmembrane region" description="Helical" evidence="1">
    <location>
        <begin position="172"/>
        <end position="190"/>
    </location>
</feature>
<dbReference type="Pfam" id="PF04346">
    <property type="entry name" value="EutH"/>
    <property type="match status" value="1"/>
</dbReference>
<dbReference type="PANTHER" id="PTHR40089:SF1">
    <property type="entry name" value="ETHANOLAMINE PERMEASE EUTH-RELATED"/>
    <property type="match status" value="1"/>
</dbReference>
<keyword evidence="1" id="KW-1133">Transmembrane helix</keyword>
<feature type="transmembrane region" description="Helical" evidence="1">
    <location>
        <begin position="304"/>
        <end position="325"/>
    </location>
</feature>